<evidence type="ECO:0000313" key="2">
    <source>
        <dbReference type="Proteomes" id="UP000282263"/>
    </source>
</evidence>
<dbReference type="RefSeq" id="WP_126815922.1">
    <property type="nucleotide sequence ID" value="NZ_JAERJG010000005.1"/>
</dbReference>
<comment type="caution">
    <text evidence="1">The sequence shown here is derived from an EMBL/GenBank/DDBJ whole genome shotgun (WGS) entry which is preliminary data.</text>
</comment>
<sequence length="159" mass="18053">MKIALTLSATVLILTGALIWGMVNRTSAYIDDRCFANFTYTDNTNEKAFNFKGNIFFEFSKNKTGQFNLSGDVSYQGQNYTFSRYVKFNYVNIKNNAYRIKVISHETMAHDNVPAAISPLAIKILFLTGEYSMYLHKHDNNFITIGNSLSPLMNCVIQS</sequence>
<evidence type="ECO:0000313" key="1">
    <source>
        <dbReference type="EMBL" id="RTQ25398.1"/>
    </source>
</evidence>
<protein>
    <submittedName>
        <fullName evidence="1">Uncharacterized protein</fullName>
    </submittedName>
</protein>
<dbReference type="Proteomes" id="UP000282263">
    <property type="component" value="Unassembled WGS sequence"/>
</dbReference>
<organism evidence="1 2">
    <name type="scientific">Enterobacter mori</name>
    <dbReference type="NCBI Taxonomy" id="539813"/>
    <lineage>
        <taxon>Bacteria</taxon>
        <taxon>Pseudomonadati</taxon>
        <taxon>Pseudomonadota</taxon>
        <taxon>Gammaproteobacteria</taxon>
        <taxon>Enterobacterales</taxon>
        <taxon>Enterobacteriaceae</taxon>
        <taxon>Enterobacter</taxon>
    </lineage>
</organism>
<reference evidence="1 2" key="1">
    <citation type="submission" date="2018-12" db="EMBL/GenBank/DDBJ databases">
        <title>The Batch Genome Submission of Enterobacter spp. strains.</title>
        <authorList>
            <person name="Wei L."/>
            <person name="Wu W."/>
            <person name="Lin J."/>
            <person name="Zhang X."/>
            <person name="Feng Y."/>
            <person name="Zong Z."/>
        </authorList>
    </citation>
    <scope>NUCLEOTIDE SEQUENCE [LARGE SCALE GENOMIC DNA]</scope>
    <source>
        <strain evidence="1 2">SCEM020047</strain>
    </source>
</reference>
<dbReference type="EMBL" id="RXPP01000006">
    <property type="protein sequence ID" value="RTQ25398.1"/>
    <property type="molecule type" value="Genomic_DNA"/>
</dbReference>
<proteinExistence type="predicted"/>
<name>A0A9Q7NUM7_9ENTR</name>
<gene>
    <name evidence="1" type="ORF">EKN29_07515</name>
</gene>
<dbReference type="AlphaFoldDB" id="A0A9Q7NUM7"/>
<accession>A0A9Q7NUM7</accession>